<evidence type="ECO:0000313" key="2">
    <source>
        <dbReference type="EMBL" id="KAI9639637.1"/>
    </source>
</evidence>
<feature type="region of interest" description="Disordered" evidence="1">
    <location>
        <begin position="79"/>
        <end position="104"/>
    </location>
</feature>
<accession>A0AA38HFZ0</accession>
<organism evidence="2 3">
    <name type="scientific">Dioszegia hungarica</name>
    <dbReference type="NCBI Taxonomy" id="4972"/>
    <lineage>
        <taxon>Eukaryota</taxon>
        <taxon>Fungi</taxon>
        <taxon>Dikarya</taxon>
        <taxon>Basidiomycota</taxon>
        <taxon>Agaricomycotina</taxon>
        <taxon>Tremellomycetes</taxon>
        <taxon>Tremellales</taxon>
        <taxon>Bulleribasidiaceae</taxon>
        <taxon>Dioszegia</taxon>
    </lineage>
</organism>
<keyword evidence="3" id="KW-1185">Reference proteome</keyword>
<comment type="caution">
    <text evidence="2">The sequence shown here is derived from an EMBL/GenBank/DDBJ whole genome shotgun (WGS) entry which is preliminary data.</text>
</comment>
<reference evidence="2" key="1">
    <citation type="journal article" date="2022" name="G3 (Bethesda)">
        <title>High quality genome of the basidiomycete yeast Dioszegia hungarica PDD-24b-2 isolated from cloud water.</title>
        <authorList>
            <person name="Jarrige D."/>
            <person name="Haridas S."/>
            <person name="Bleykasten-Grosshans C."/>
            <person name="Joly M."/>
            <person name="Nadalig T."/>
            <person name="Sancelme M."/>
            <person name="Vuilleumier S."/>
            <person name="Grigoriev I.V."/>
            <person name="Amato P."/>
            <person name="Bringel F."/>
        </authorList>
    </citation>
    <scope>NUCLEOTIDE SEQUENCE</scope>
    <source>
        <strain evidence="2">PDD-24b-2</strain>
    </source>
</reference>
<dbReference type="GeneID" id="77730066"/>
<proteinExistence type="predicted"/>
<feature type="compositionally biased region" description="Acidic residues" evidence="1">
    <location>
        <begin position="80"/>
        <end position="100"/>
    </location>
</feature>
<name>A0AA38HFZ0_9TREE</name>
<gene>
    <name evidence="2" type="ORF">MKK02DRAFT_39960</name>
</gene>
<dbReference type="RefSeq" id="XP_052949414.1">
    <property type="nucleotide sequence ID" value="XM_053090861.1"/>
</dbReference>
<evidence type="ECO:0000313" key="3">
    <source>
        <dbReference type="Proteomes" id="UP001164286"/>
    </source>
</evidence>
<dbReference type="EMBL" id="JAKWFO010000001">
    <property type="protein sequence ID" value="KAI9639637.1"/>
    <property type="molecule type" value="Genomic_DNA"/>
</dbReference>
<dbReference type="Proteomes" id="UP001164286">
    <property type="component" value="Unassembled WGS sequence"/>
</dbReference>
<protein>
    <submittedName>
        <fullName evidence="2">Uncharacterized protein</fullName>
    </submittedName>
</protein>
<evidence type="ECO:0000256" key="1">
    <source>
        <dbReference type="SAM" id="MobiDB-lite"/>
    </source>
</evidence>
<dbReference type="AlphaFoldDB" id="A0AA38HFZ0"/>
<sequence>MSAAQAFYTNKELRRWIHSLVDRQSLVKMIRLEKAAAEDLAAVLYRTLRMWEFKKVVSMLRSSRRHALYRGAVRVLELDPTPDPDEVRESDEEEDPEYPDPEAGVGRSLYEWCSLACPQERDPLDLPALLKSALNKRKLFPHLESISEEHPTRVDKSPYILQLHGDRISVQIETHIQFDLTSQHILLTNQSFPPVPSCPGLEVRESIILWIRDMNHAGVWHAPQDQRDAHVRYLQDCKAWLYHNPLLDKRVTRINLPHDQLARDSRAIHPSLDEFISFQAQRREGGCEPITTCVVPWDRSGPGARESITADQFKRLVSSLGPELRSLYLYCPIFRAADDLQPIITSLDAAFPAL</sequence>